<organism evidence="2 3">
    <name type="scientific">Rhizoctonia solani</name>
    <dbReference type="NCBI Taxonomy" id="456999"/>
    <lineage>
        <taxon>Eukaryota</taxon>
        <taxon>Fungi</taxon>
        <taxon>Dikarya</taxon>
        <taxon>Basidiomycota</taxon>
        <taxon>Agaricomycotina</taxon>
        <taxon>Agaricomycetes</taxon>
        <taxon>Cantharellales</taxon>
        <taxon>Ceratobasidiaceae</taxon>
        <taxon>Rhizoctonia</taxon>
    </lineage>
</organism>
<dbReference type="SMART" id="SM00220">
    <property type="entry name" value="S_TKc"/>
    <property type="match status" value="1"/>
</dbReference>
<sequence length="343" mass="37907">MFLETDMTARSIIRQLAMHSCENITDHLDRGSFSALPLCRGGFGDVYHGNLTSGLRVAVKIPQISLNILEENPGYLKDVAREVHTWSKCNHPNVLQFLGLAELRGQIGMVAPWMEYGSLPRYVEKALSVDRCKLCAQICEGVAYLHHIGIVHGDLKGENVLISGDSVAVISDFGGSLLKNRSLNIVPLEKGLCLTYQWAAPELLLQGGIGEAVESNDLTSIETWMSQTGAKCALNTRESDIYALGMTILEIISGRLPWYWIRNEPAIIMHVCSPGKPHKRPRQISVYSPGGDKLWKLLNECWSYNSGVRPTAIEVGNVMEAMTPGDLKAYPPPILGNRCVIFY</sequence>
<proteinExistence type="predicted"/>
<name>A0A0K6G389_9AGAM</name>
<dbReference type="PANTHER" id="PTHR44329">
    <property type="entry name" value="SERINE/THREONINE-PROTEIN KINASE TNNI3K-RELATED"/>
    <property type="match status" value="1"/>
</dbReference>
<evidence type="ECO:0000313" key="2">
    <source>
        <dbReference type="EMBL" id="CUA72976.1"/>
    </source>
</evidence>
<gene>
    <name evidence="2" type="ORF">RSOLAG22IIIB_05107</name>
</gene>
<dbReference type="InterPro" id="IPR011009">
    <property type="entry name" value="Kinase-like_dom_sf"/>
</dbReference>
<dbReference type="PROSITE" id="PS00108">
    <property type="entry name" value="PROTEIN_KINASE_ST"/>
    <property type="match status" value="1"/>
</dbReference>
<dbReference type="InterPro" id="IPR000719">
    <property type="entry name" value="Prot_kinase_dom"/>
</dbReference>
<reference evidence="2 3" key="1">
    <citation type="submission" date="2015-07" db="EMBL/GenBank/DDBJ databases">
        <authorList>
            <person name="Noorani M."/>
        </authorList>
    </citation>
    <scope>NUCLEOTIDE SEQUENCE [LARGE SCALE GENOMIC DNA]</scope>
    <source>
        <strain evidence="2">BBA 69670</strain>
    </source>
</reference>
<keyword evidence="3" id="KW-1185">Reference proteome</keyword>
<evidence type="ECO:0000313" key="3">
    <source>
        <dbReference type="Proteomes" id="UP000044841"/>
    </source>
</evidence>
<dbReference type="InterPro" id="IPR001245">
    <property type="entry name" value="Ser-Thr/Tyr_kinase_cat_dom"/>
</dbReference>
<dbReference type="PROSITE" id="PS50011">
    <property type="entry name" value="PROTEIN_KINASE_DOM"/>
    <property type="match status" value="1"/>
</dbReference>
<protein>
    <recommendedName>
        <fullName evidence="1">Protein kinase domain-containing protein</fullName>
    </recommendedName>
</protein>
<feature type="domain" description="Protein kinase" evidence="1">
    <location>
        <begin position="32"/>
        <end position="322"/>
    </location>
</feature>
<dbReference type="EMBL" id="CYGV01001334">
    <property type="protein sequence ID" value="CUA72976.1"/>
    <property type="molecule type" value="Genomic_DNA"/>
</dbReference>
<dbReference type="InterPro" id="IPR008271">
    <property type="entry name" value="Ser/Thr_kinase_AS"/>
</dbReference>
<evidence type="ECO:0000259" key="1">
    <source>
        <dbReference type="PROSITE" id="PS50011"/>
    </source>
</evidence>
<dbReference type="AlphaFoldDB" id="A0A0K6G389"/>
<accession>A0A0K6G389</accession>
<dbReference type="GO" id="GO:0005524">
    <property type="term" value="F:ATP binding"/>
    <property type="evidence" value="ECO:0007669"/>
    <property type="project" value="InterPro"/>
</dbReference>
<dbReference type="InterPro" id="IPR051681">
    <property type="entry name" value="Ser/Thr_Kinases-Pseudokinases"/>
</dbReference>
<dbReference type="GO" id="GO:0004674">
    <property type="term" value="F:protein serine/threonine kinase activity"/>
    <property type="evidence" value="ECO:0007669"/>
    <property type="project" value="TreeGrafter"/>
</dbReference>
<dbReference type="Pfam" id="PF07714">
    <property type="entry name" value="PK_Tyr_Ser-Thr"/>
    <property type="match status" value="1"/>
</dbReference>
<dbReference type="Proteomes" id="UP000044841">
    <property type="component" value="Unassembled WGS sequence"/>
</dbReference>
<dbReference type="Gene3D" id="1.10.510.10">
    <property type="entry name" value="Transferase(Phosphotransferase) domain 1"/>
    <property type="match status" value="1"/>
</dbReference>
<dbReference type="SUPFAM" id="SSF56112">
    <property type="entry name" value="Protein kinase-like (PK-like)"/>
    <property type="match status" value="1"/>
</dbReference>